<keyword evidence="3" id="KW-1185">Reference proteome</keyword>
<evidence type="ECO:0000313" key="2">
    <source>
        <dbReference type="EMBL" id="MFC5522936.1"/>
    </source>
</evidence>
<sequence>MDLGIAGKSALVFGGSKGMGRACAQRLAQEGVQVVIAARTEATLVQAAAELSQLSGQKVRYVVANITTDAGRDAALAACPAPDILVNNADGAAPGDFRTWTPADWHAAIDAMMLGPIEMMRRTVDGMMERRFGRVVNIVSRSVKTPQLELGLSNGARSGLVGFTAGLARQTVRHNVTINNLLPGVFATDAQRHHIEGMLESTGKSFDQLWRERGSNNPAGRYGEADELGALCGFICSVHAGYICGQNILIDGAAYPGTF</sequence>
<dbReference type="SUPFAM" id="SSF51735">
    <property type="entry name" value="NAD(P)-binding Rossmann-fold domains"/>
    <property type="match status" value="1"/>
</dbReference>
<dbReference type="RefSeq" id="WP_068835354.1">
    <property type="nucleotide sequence ID" value="NZ_JBHSMX010000060.1"/>
</dbReference>
<dbReference type="PANTHER" id="PTHR42879">
    <property type="entry name" value="3-OXOACYL-(ACYL-CARRIER-PROTEIN) REDUCTASE"/>
    <property type="match status" value="1"/>
</dbReference>
<reference evidence="3" key="1">
    <citation type="journal article" date="2019" name="Int. J. Syst. Evol. Microbiol.">
        <title>The Global Catalogue of Microorganisms (GCM) 10K type strain sequencing project: providing services to taxonomists for standard genome sequencing and annotation.</title>
        <authorList>
            <consortium name="The Broad Institute Genomics Platform"/>
            <consortium name="The Broad Institute Genome Sequencing Center for Infectious Disease"/>
            <person name="Wu L."/>
            <person name="Ma J."/>
        </authorList>
    </citation>
    <scope>NUCLEOTIDE SEQUENCE [LARGE SCALE GENOMIC DNA]</scope>
    <source>
        <strain evidence="3">CGMCC 4.7277</strain>
    </source>
</reference>
<dbReference type="EMBL" id="JBHSMX010000060">
    <property type="protein sequence ID" value="MFC5522936.1"/>
    <property type="molecule type" value="Genomic_DNA"/>
</dbReference>
<comment type="caution">
    <text evidence="2">The sequence shown here is derived from an EMBL/GenBank/DDBJ whole genome shotgun (WGS) entry which is preliminary data.</text>
</comment>
<gene>
    <name evidence="2" type="ORF">ACFPP7_18770</name>
</gene>
<dbReference type="InterPro" id="IPR002347">
    <property type="entry name" value="SDR_fam"/>
</dbReference>
<dbReference type="PRINTS" id="PR00081">
    <property type="entry name" value="GDHRDH"/>
</dbReference>
<proteinExistence type="inferred from homology"/>
<evidence type="ECO:0000256" key="1">
    <source>
        <dbReference type="ARBA" id="ARBA00006484"/>
    </source>
</evidence>
<protein>
    <submittedName>
        <fullName evidence="2">SDR family NAD(P)-dependent oxidoreductase</fullName>
    </submittedName>
</protein>
<organism evidence="2 3">
    <name type="scientific">Polaromonas jejuensis</name>
    <dbReference type="NCBI Taxonomy" id="457502"/>
    <lineage>
        <taxon>Bacteria</taxon>
        <taxon>Pseudomonadati</taxon>
        <taxon>Pseudomonadota</taxon>
        <taxon>Betaproteobacteria</taxon>
        <taxon>Burkholderiales</taxon>
        <taxon>Comamonadaceae</taxon>
        <taxon>Polaromonas</taxon>
    </lineage>
</organism>
<accession>A0ABW0QDG0</accession>
<evidence type="ECO:0000313" key="3">
    <source>
        <dbReference type="Proteomes" id="UP001596084"/>
    </source>
</evidence>
<dbReference type="PANTHER" id="PTHR42879:SF6">
    <property type="entry name" value="NADPH-DEPENDENT REDUCTASE BACG"/>
    <property type="match status" value="1"/>
</dbReference>
<comment type="similarity">
    <text evidence="1">Belongs to the short-chain dehydrogenases/reductases (SDR) family.</text>
</comment>
<dbReference type="InterPro" id="IPR036291">
    <property type="entry name" value="NAD(P)-bd_dom_sf"/>
</dbReference>
<dbReference type="Pfam" id="PF00106">
    <property type="entry name" value="adh_short"/>
    <property type="match status" value="1"/>
</dbReference>
<name>A0ABW0QDG0_9BURK</name>
<dbReference type="Proteomes" id="UP001596084">
    <property type="component" value="Unassembled WGS sequence"/>
</dbReference>
<dbReference type="Gene3D" id="3.40.50.720">
    <property type="entry name" value="NAD(P)-binding Rossmann-like Domain"/>
    <property type="match status" value="1"/>
</dbReference>
<dbReference type="InterPro" id="IPR050259">
    <property type="entry name" value="SDR"/>
</dbReference>